<dbReference type="PANTHER" id="PTHR41287:SF1">
    <property type="entry name" value="PROTEIN YMFN"/>
    <property type="match status" value="1"/>
</dbReference>
<dbReference type="PANTHER" id="PTHR41287">
    <property type="match status" value="1"/>
</dbReference>
<protein>
    <submittedName>
        <fullName evidence="3">Terminase large subunit</fullName>
    </submittedName>
</protein>
<reference evidence="3" key="1">
    <citation type="journal article" date="2021" name="Proc. Natl. Acad. Sci. U.S.A.">
        <title>A Catalog of Tens of Thousands of Viruses from Human Metagenomes Reveals Hidden Associations with Chronic Diseases.</title>
        <authorList>
            <person name="Tisza M.J."/>
            <person name="Buck C.B."/>
        </authorList>
    </citation>
    <scope>NUCLEOTIDE SEQUENCE</scope>
    <source>
        <strain evidence="3">Cthmz15</strain>
    </source>
</reference>
<organism evidence="3">
    <name type="scientific">Myoviridae sp. cthmz15</name>
    <dbReference type="NCBI Taxonomy" id="2826684"/>
    <lineage>
        <taxon>Viruses</taxon>
        <taxon>Duplodnaviria</taxon>
        <taxon>Heunggongvirae</taxon>
        <taxon>Uroviricota</taxon>
        <taxon>Caudoviricetes</taxon>
    </lineage>
</organism>
<dbReference type="Pfam" id="PF05119">
    <property type="entry name" value="Terminase_4"/>
    <property type="match status" value="1"/>
</dbReference>
<dbReference type="InterPro" id="IPR046461">
    <property type="entry name" value="TerL_ATPase"/>
</dbReference>
<name>A0A8S5MHU4_9CAUD</name>
<dbReference type="InterPro" id="IPR046462">
    <property type="entry name" value="TerL_nuclease"/>
</dbReference>
<sequence length="779" mass="88448">MGGLHGSHRVRLEGCPGILQTPSRPVLRVLHSPEKLRKALPERSEALRLCGRGDPVLLSASRKEGLSMGREAMIRADMEAVGIYNPIFDATIRQLAKTERELSRAEKDWRASGGQMVAELVNKTGGKYTAKDPHYAVVDQLRKDILALRNQLGLTPASLKKAQAKQEAALAGKRSRLEELLEAAHDYALEHASAYQEDVDDYVDGCLSGELNVCEEIRQACQRYRRDLENPKWEFRSEPANEIIAIIETTICHRQGEFLDATPLRGTPFYLMPYHKFIVYNIMGFYFSGTRERRFKEALDFIPRKNIKTTFAAALAWALGLYESRSGSKVYEVGGALKQALEGFDFLRYNLRKNRLTVDDDPENGLRIINNNMERSISGDVGEDGFLSINALASSPDKQDSFNCNIVIADEMHTYKSSNQYQVLKDATKAYTNKLVIGISSGGKLATGFCAQRVEYCRKILNGTITGDAADSVFVFIAAAPRTTSGEVDYTNPKVLECCNPGWGRSIRPQEMINDAMQAKDDPQMRPEFLQKSLNVFTAALNAWFDIEEFRRSDRKYDWTLEQLRQLPIKWYGGTDLSKLHDLTAACLFGHYKGVDIIIPHCWFPLAAATVKADEDHIPLFGWKDDGWLDMCNDAVLNHSDVVKWYIQRRSEGFKIKRIGHDRKFCREYYLEMKKMKFPIKDQPQLFTRKSEGFRYLEASAKRGTLYYMHAEPFEYCVQNVRGTEKADDMVMYDKLAPNLRIDVFDCAVFAACTYLEDLERGSRGAGWFEETTKEGEKA</sequence>
<feature type="domain" description="Terminase large subunit-like endonuclease" evidence="2">
    <location>
        <begin position="469"/>
        <end position="751"/>
    </location>
</feature>
<dbReference type="EMBL" id="BK014905">
    <property type="protein sequence ID" value="DAD81607.1"/>
    <property type="molecule type" value="Genomic_DNA"/>
</dbReference>
<proteinExistence type="predicted"/>
<dbReference type="Gene3D" id="3.40.50.300">
    <property type="entry name" value="P-loop containing nucleotide triphosphate hydrolases"/>
    <property type="match status" value="1"/>
</dbReference>
<dbReference type="InterPro" id="IPR027417">
    <property type="entry name" value="P-loop_NTPase"/>
</dbReference>
<dbReference type="InterPro" id="IPR005021">
    <property type="entry name" value="Terminase_largesu-like"/>
</dbReference>
<evidence type="ECO:0000313" key="3">
    <source>
        <dbReference type="EMBL" id="DAD81607.1"/>
    </source>
</evidence>
<dbReference type="InterPro" id="IPR006448">
    <property type="entry name" value="Phage_term_ssu_P27"/>
</dbReference>
<dbReference type="Pfam" id="PF03354">
    <property type="entry name" value="TerL_ATPase"/>
    <property type="match status" value="1"/>
</dbReference>
<feature type="domain" description="Terminase large subunit-like ATPase" evidence="1">
    <location>
        <begin position="273"/>
        <end position="458"/>
    </location>
</feature>
<evidence type="ECO:0000259" key="1">
    <source>
        <dbReference type="Pfam" id="PF03354"/>
    </source>
</evidence>
<dbReference type="Pfam" id="PF20441">
    <property type="entry name" value="TerL_nuclease"/>
    <property type="match status" value="1"/>
</dbReference>
<dbReference type="GO" id="GO:0004519">
    <property type="term" value="F:endonuclease activity"/>
    <property type="evidence" value="ECO:0007669"/>
    <property type="project" value="InterPro"/>
</dbReference>
<accession>A0A8S5MHU4</accession>
<evidence type="ECO:0000259" key="2">
    <source>
        <dbReference type="Pfam" id="PF20441"/>
    </source>
</evidence>